<evidence type="ECO:0000256" key="1">
    <source>
        <dbReference type="SAM" id="MobiDB-lite"/>
    </source>
</evidence>
<dbReference type="RefSeq" id="WP_290247688.1">
    <property type="nucleotide sequence ID" value="NZ_JAUFQT010000001.1"/>
</dbReference>
<proteinExistence type="predicted"/>
<gene>
    <name evidence="3" type="ORF">ACFFUR_11570</name>
</gene>
<sequence length="445" mass="47191">MKGLLKLLLMAIFVIAVACRPEEMPKPVTQEFTVTIENVASAFMFSNSGVFNTPVGAEMPSPIGPGGAFEFDIKAGKGEKLSFATMFAQSNDLFYGPDESGIDLFTAEGEPRSGDVTDEIILWDAGTEVNQEPGEGDQQAPRQENPGDGTDENGNVLPISMVDDGYSYPEVEEVIQVTLIPASDITFKVRIENVSNEMTLVTSMGNNALIPLSPGGWVVHTNPAPLFTTGEPERGNGLEEIAEDGNAGPMGEFLPDKTGITNILSPGAFAVHTGGKPIYDEDTPDYGEGLEAIAEDGMPGMLANSLMSKVGVNESGAFTTPLGADSPSPIGPGGSYQFSFTARQGQRLSLVTMYVQSNDLIYAFPDRGIALFENGEGLSGDLTGHISLYDAGTEINEEPGFGPNQAPRQSAPNTGPDENGNVRPVDDEYSYPVVEEVIKVTVTSN</sequence>
<reference evidence="3 4" key="1">
    <citation type="submission" date="2024-09" db="EMBL/GenBank/DDBJ databases">
        <authorList>
            <person name="Sun Q."/>
            <person name="Mori K."/>
        </authorList>
    </citation>
    <scope>NUCLEOTIDE SEQUENCE [LARGE SCALE GENOMIC DNA]</scope>
    <source>
        <strain evidence="3 4">CECT 7682</strain>
    </source>
</reference>
<dbReference type="Proteomes" id="UP001589654">
    <property type="component" value="Unassembled WGS sequence"/>
</dbReference>
<organism evidence="3 4">
    <name type="scientific">Echinicola jeungdonensis</name>
    <dbReference type="NCBI Taxonomy" id="709343"/>
    <lineage>
        <taxon>Bacteria</taxon>
        <taxon>Pseudomonadati</taxon>
        <taxon>Bacteroidota</taxon>
        <taxon>Cytophagia</taxon>
        <taxon>Cytophagales</taxon>
        <taxon>Cyclobacteriaceae</taxon>
        <taxon>Echinicola</taxon>
    </lineage>
</organism>
<comment type="caution">
    <text evidence="3">The sequence shown here is derived from an EMBL/GenBank/DDBJ whole genome shotgun (WGS) entry which is preliminary data.</text>
</comment>
<dbReference type="EMBL" id="JBHMEW010000061">
    <property type="protein sequence ID" value="MFB9212446.1"/>
    <property type="molecule type" value="Genomic_DNA"/>
</dbReference>
<keyword evidence="2" id="KW-0732">Signal</keyword>
<name>A0ABV5J6L8_9BACT</name>
<dbReference type="InterPro" id="IPR038678">
    <property type="entry name" value="Spondin_N_sf"/>
</dbReference>
<feature type="signal peptide" evidence="2">
    <location>
        <begin position="1"/>
        <end position="18"/>
    </location>
</feature>
<evidence type="ECO:0000313" key="4">
    <source>
        <dbReference type="Proteomes" id="UP001589654"/>
    </source>
</evidence>
<dbReference type="NCBIfam" id="NF038123">
    <property type="entry name" value="NF038123_dom"/>
    <property type="match status" value="2"/>
</dbReference>
<feature type="region of interest" description="Disordered" evidence="1">
    <location>
        <begin position="129"/>
        <end position="155"/>
    </location>
</feature>
<feature type="chain" id="PRO_5046594144" evidence="2">
    <location>
        <begin position="19"/>
        <end position="445"/>
    </location>
</feature>
<dbReference type="Gene3D" id="2.60.40.2130">
    <property type="entry name" value="F-spondin domain"/>
    <property type="match status" value="2"/>
</dbReference>
<keyword evidence="4" id="KW-1185">Reference proteome</keyword>
<dbReference type="PROSITE" id="PS51257">
    <property type="entry name" value="PROKAR_LIPOPROTEIN"/>
    <property type="match status" value="1"/>
</dbReference>
<accession>A0ABV5J6L8</accession>
<evidence type="ECO:0000256" key="2">
    <source>
        <dbReference type="SAM" id="SignalP"/>
    </source>
</evidence>
<evidence type="ECO:0000313" key="3">
    <source>
        <dbReference type="EMBL" id="MFB9212446.1"/>
    </source>
</evidence>
<protein>
    <submittedName>
        <fullName evidence="3">Spondin domain-containing protein</fullName>
    </submittedName>
</protein>
<dbReference type="InterPro" id="IPR009465">
    <property type="entry name" value="Spondin_N"/>
</dbReference>
<feature type="region of interest" description="Disordered" evidence="1">
    <location>
        <begin position="394"/>
        <end position="429"/>
    </location>
</feature>